<reference evidence="1 2" key="1">
    <citation type="journal article" date="2007" name="Genome Biol.">
        <title>Interrupted coding sequences in Mycobacterium smegmatis: authentic mutations or sequencing errors?</title>
        <authorList>
            <person name="Deshayes C."/>
            <person name="Perrodou E."/>
            <person name="Gallien S."/>
            <person name="Euphrasie D."/>
            <person name="Schaeffer C."/>
            <person name="Van-Dorsselaer A."/>
            <person name="Poch O."/>
            <person name="Lecompte O."/>
            <person name="Reyrat J.M."/>
        </authorList>
    </citation>
    <scope>NUCLEOTIDE SEQUENCE [LARGE SCALE GENOMIC DNA]</scope>
    <source>
        <strain evidence="2">ATCC 700084 / mc(2)155</strain>
    </source>
</reference>
<dbReference type="AlphaFoldDB" id="I7GD88"/>
<name>I7GD88_MYCS2</name>
<protein>
    <submittedName>
        <fullName evidence="1">Uncharacterized protein</fullName>
    </submittedName>
</protein>
<dbReference type="KEGG" id="msg:MSMEI_4212"/>
<accession>I7GD88</accession>
<sequence>MRVGNEGAALLESTIRQSFCQRHFGPACPKVQLVPQQPCLAGHHAVGDSPHLQQLFVPSLLVGGPVEGHADAELVR</sequence>
<evidence type="ECO:0000313" key="2">
    <source>
        <dbReference type="Proteomes" id="UP000006158"/>
    </source>
</evidence>
<dbReference type="Proteomes" id="UP000006158">
    <property type="component" value="Chromosome"/>
</dbReference>
<evidence type="ECO:0000313" key="1">
    <source>
        <dbReference type="EMBL" id="AFP40669.1"/>
    </source>
</evidence>
<proteinExistence type="predicted"/>
<dbReference type="EMBL" id="CP001663">
    <property type="protein sequence ID" value="AFP40669.1"/>
    <property type="molecule type" value="Genomic_DNA"/>
</dbReference>
<reference evidence="1 2" key="2">
    <citation type="journal article" date="2009" name="Genome Res.">
        <title>Ortho-proteogenomics: multiple proteomes investigation through orthology and a new MS-based protocol.</title>
        <authorList>
            <person name="Gallien S."/>
            <person name="Perrodou E."/>
            <person name="Carapito C."/>
            <person name="Deshayes C."/>
            <person name="Reyrat J.M."/>
            <person name="Van Dorsselaer A."/>
            <person name="Poch O."/>
            <person name="Schaeffer C."/>
            <person name="Lecompte O."/>
        </authorList>
    </citation>
    <scope>NUCLEOTIDE SEQUENCE [LARGE SCALE GENOMIC DNA]</scope>
    <source>
        <strain evidence="2">ATCC 700084 / mc(2)155</strain>
    </source>
</reference>
<gene>
    <name evidence="1" type="ordered locus">MSMEI_4212</name>
</gene>
<organism evidence="1 2">
    <name type="scientific">Mycolicibacterium smegmatis (strain ATCC 700084 / mc(2)155)</name>
    <name type="common">Mycobacterium smegmatis</name>
    <dbReference type="NCBI Taxonomy" id="246196"/>
    <lineage>
        <taxon>Bacteria</taxon>
        <taxon>Bacillati</taxon>
        <taxon>Actinomycetota</taxon>
        <taxon>Actinomycetes</taxon>
        <taxon>Mycobacteriales</taxon>
        <taxon>Mycobacteriaceae</taxon>
        <taxon>Mycolicibacterium</taxon>
    </lineage>
</organism>